<dbReference type="OMA" id="NMLTSKC"/>
<dbReference type="AlphaFoldDB" id="A0A061D9Z9"/>
<dbReference type="GO" id="GO:0030488">
    <property type="term" value="P:tRNA methylation"/>
    <property type="evidence" value="ECO:0007669"/>
    <property type="project" value="TreeGrafter"/>
</dbReference>
<accession>A0A061D9Z9</accession>
<evidence type="ECO:0000313" key="2">
    <source>
        <dbReference type="EMBL" id="CDR97333.1"/>
    </source>
</evidence>
<gene>
    <name evidence="2" type="ORF">BBBOND_0312360</name>
</gene>
<dbReference type="InterPro" id="IPR005651">
    <property type="entry name" value="Trm112-like"/>
</dbReference>
<dbReference type="EMBL" id="LK391709">
    <property type="protein sequence ID" value="CDR97333.1"/>
    <property type="molecule type" value="Genomic_DNA"/>
</dbReference>
<keyword evidence="3" id="KW-1185">Reference proteome</keyword>
<dbReference type="RefSeq" id="XP_012769519.1">
    <property type="nucleotide sequence ID" value="XM_012914065.1"/>
</dbReference>
<dbReference type="PANTHER" id="PTHR12773">
    <property type="entry name" value="UPF0315 PROTEIN-RELATED"/>
    <property type="match status" value="1"/>
</dbReference>
<dbReference type="KEGG" id="bbig:BBBOND_0312360"/>
<reference evidence="3" key="1">
    <citation type="journal article" date="2014" name="Nucleic Acids Res.">
        <title>The evolutionary dynamics of variant antigen genes in Babesia reveal a history of genomic innovation underlying host-parasite interaction.</title>
        <authorList>
            <person name="Jackson A.P."/>
            <person name="Otto T.D."/>
            <person name="Darby A."/>
            <person name="Ramaprasad A."/>
            <person name="Xia D."/>
            <person name="Echaide I.E."/>
            <person name="Farber M."/>
            <person name="Gahlot S."/>
            <person name="Gamble J."/>
            <person name="Gupta D."/>
            <person name="Gupta Y."/>
            <person name="Jackson L."/>
            <person name="Malandrin L."/>
            <person name="Malas T.B."/>
            <person name="Moussa E."/>
            <person name="Nair M."/>
            <person name="Reid A.J."/>
            <person name="Sanders M."/>
            <person name="Sharma J."/>
            <person name="Tracey A."/>
            <person name="Quail M.A."/>
            <person name="Weir W."/>
            <person name="Wastling J.M."/>
            <person name="Hall N."/>
            <person name="Willadsen P."/>
            <person name="Lingelbach K."/>
            <person name="Shiels B."/>
            <person name="Tait A."/>
            <person name="Berriman M."/>
            <person name="Allred D.R."/>
            <person name="Pain A."/>
        </authorList>
    </citation>
    <scope>NUCLEOTIDE SEQUENCE [LARGE SCALE GENOMIC DNA]</scope>
    <source>
        <strain evidence="3">Bond</strain>
    </source>
</reference>
<sequence length="161" mass="17759">MRLITHNLLMCNRPRCSGGYPLRVCASMEDGSTKVEPQELNPEFIRKMLQRMDYGVLVEAARSLGTNLPESYSDADLESEEFIALVHRCILETHVLKGTLTCPKCERVYDINNGKRAAKLVDRVQGSQICSTARVASRHGPSLGCGSDLPVAHSRLVSDSV</sequence>
<dbReference type="VEuPathDB" id="PiroplasmaDB:BBBOND_0312360"/>
<dbReference type="OrthoDB" id="2187549at2759"/>
<dbReference type="Pfam" id="PF03966">
    <property type="entry name" value="Trm112p"/>
    <property type="match status" value="1"/>
</dbReference>
<dbReference type="Gene3D" id="2.20.25.10">
    <property type="match status" value="1"/>
</dbReference>
<dbReference type="InterPro" id="IPR039127">
    <property type="entry name" value="Trm112"/>
</dbReference>
<dbReference type="Proteomes" id="UP000033188">
    <property type="component" value="Chromosome 3"/>
</dbReference>
<dbReference type="STRING" id="5866.A0A061D9Z9"/>
<dbReference type="GO" id="GO:0046982">
    <property type="term" value="F:protein heterodimerization activity"/>
    <property type="evidence" value="ECO:0007669"/>
    <property type="project" value="InterPro"/>
</dbReference>
<comment type="similarity">
    <text evidence="1">Belongs to the TRM112 family.</text>
</comment>
<dbReference type="PANTHER" id="PTHR12773:SF0">
    <property type="entry name" value="MULTIFUNCTIONAL METHYLTRANSFERASE SUBUNIT TRM112-LIKE PROTEIN"/>
    <property type="match status" value="1"/>
</dbReference>
<evidence type="ECO:0000256" key="1">
    <source>
        <dbReference type="ARBA" id="ARBA00007980"/>
    </source>
</evidence>
<dbReference type="GeneID" id="24565874"/>
<proteinExistence type="inferred from homology"/>
<dbReference type="GO" id="GO:0070476">
    <property type="term" value="P:rRNA (guanine-N7)-methylation"/>
    <property type="evidence" value="ECO:0007669"/>
    <property type="project" value="TreeGrafter"/>
</dbReference>
<evidence type="ECO:0000313" key="3">
    <source>
        <dbReference type="Proteomes" id="UP000033188"/>
    </source>
</evidence>
<name>A0A061D9Z9_BABBI</name>
<organism evidence="2 3">
    <name type="scientific">Babesia bigemina</name>
    <dbReference type="NCBI Taxonomy" id="5866"/>
    <lineage>
        <taxon>Eukaryota</taxon>
        <taxon>Sar</taxon>
        <taxon>Alveolata</taxon>
        <taxon>Apicomplexa</taxon>
        <taxon>Aconoidasida</taxon>
        <taxon>Piroplasmida</taxon>
        <taxon>Babesiidae</taxon>
        <taxon>Babesia</taxon>
    </lineage>
</organism>
<dbReference type="CDD" id="cd21089">
    <property type="entry name" value="Trm112-like"/>
    <property type="match status" value="1"/>
</dbReference>
<protein>
    <submittedName>
        <fullName evidence="2">Trm112p-like protein, putative</fullName>
    </submittedName>
</protein>